<proteinExistence type="predicted"/>
<dbReference type="EMBL" id="JAASUB010000004">
    <property type="protein sequence ID" value="MBC1509013.1"/>
    <property type="molecule type" value="Genomic_DNA"/>
</dbReference>
<comment type="caution">
    <text evidence="1">The sequence shown here is derived from an EMBL/GenBank/DDBJ whole genome shotgun (WGS) entry which is preliminary data.</text>
</comment>
<dbReference type="Proteomes" id="UP000587800">
    <property type="component" value="Unassembled WGS sequence"/>
</dbReference>
<accession>A0ABR6STK2</accession>
<reference evidence="1 2" key="1">
    <citation type="submission" date="2020-03" db="EMBL/GenBank/DDBJ databases">
        <title>Soil Listeria distribution.</title>
        <authorList>
            <person name="Liao J."/>
            <person name="Wiedmann M."/>
        </authorList>
    </citation>
    <scope>NUCLEOTIDE SEQUENCE [LARGE SCALE GENOMIC DNA]</scope>
    <source>
        <strain evidence="1 2">FSL L7-1515</strain>
    </source>
</reference>
<evidence type="ECO:0000313" key="2">
    <source>
        <dbReference type="Proteomes" id="UP000587800"/>
    </source>
</evidence>
<protein>
    <submittedName>
        <fullName evidence="1">Uncharacterized protein</fullName>
    </submittedName>
</protein>
<evidence type="ECO:0000313" key="1">
    <source>
        <dbReference type="EMBL" id="MBC1509013.1"/>
    </source>
</evidence>
<keyword evidence="2" id="KW-1185">Reference proteome</keyword>
<gene>
    <name evidence="1" type="ORF">HCJ59_03670</name>
</gene>
<dbReference type="RefSeq" id="WP_185395515.1">
    <property type="nucleotide sequence ID" value="NZ_JAASUB010000004.1"/>
</dbReference>
<sequence>MTKIFSESRYQNNEIKKGDRVQFIDDGRLLIGEFQAGDAFTKDSFDYLVVVETASNSIQFWKEEVEEK</sequence>
<name>A0ABR6STK2_9LIST</name>
<organism evidence="1 2">
    <name type="scientific">Listeria immobilis</name>
    <dbReference type="NCBI Taxonomy" id="2713502"/>
    <lineage>
        <taxon>Bacteria</taxon>
        <taxon>Bacillati</taxon>
        <taxon>Bacillota</taxon>
        <taxon>Bacilli</taxon>
        <taxon>Bacillales</taxon>
        <taxon>Listeriaceae</taxon>
        <taxon>Listeria</taxon>
    </lineage>
</organism>